<comment type="pathway">
    <text evidence="10 11">Cell wall biogenesis; peptidoglycan biosynthesis.</text>
</comment>
<keyword evidence="1 10" id="KW-0963">Cytoplasm</keyword>
<keyword evidence="6 10" id="KW-0133">Cell shape</keyword>
<comment type="function">
    <text evidence="10 11">Involved in cell wall formation. Catalyzes the final step in the synthesis of UDP-N-acetylmuramoyl-pentapeptide, the precursor of murein.</text>
</comment>
<evidence type="ECO:0000256" key="7">
    <source>
        <dbReference type="ARBA" id="ARBA00022984"/>
    </source>
</evidence>
<dbReference type="Gene3D" id="3.90.190.20">
    <property type="entry name" value="Mur ligase, C-terminal domain"/>
    <property type="match status" value="1"/>
</dbReference>
<reference evidence="15 16" key="1">
    <citation type="journal article" date="2019" name="Int. J. Syst. Evol. Microbiol.">
        <title>The Global Catalogue of Microorganisms (GCM) 10K type strain sequencing project: providing services to taxonomists for standard genome sequencing and annotation.</title>
        <authorList>
            <consortium name="The Broad Institute Genomics Platform"/>
            <consortium name="The Broad Institute Genome Sequencing Center for Infectious Disease"/>
            <person name="Wu L."/>
            <person name="Ma J."/>
        </authorList>
    </citation>
    <scope>NUCLEOTIDE SEQUENCE [LARGE SCALE GENOMIC DNA]</scope>
    <source>
        <strain evidence="15 16">JCM 1405</strain>
    </source>
</reference>
<dbReference type="InterPro" id="IPR036565">
    <property type="entry name" value="Mur-like_cat_sf"/>
</dbReference>
<gene>
    <name evidence="10" type="primary">murF</name>
    <name evidence="15" type="ORF">GCM10008905_17240</name>
</gene>
<dbReference type="GO" id="GO:0016874">
    <property type="term" value="F:ligase activity"/>
    <property type="evidence" value="ECO:0007669"/>
    <property type="project" value="UniProtKB-KW"/>
</dbReference>
<dbReference type="Proteomes" id="UP001500339">
    <property type="component" value="Unassembled WGS sequence"/>
</dbReference>
<evidence type="ECO:0000313" key="15">
    <source>
        <dbReference type="EMBL" id="GAA0723958.1"/>
    </source>
</evidence>
<keyword evidence="3 10" id="KW-0132">Cell division</keyword>
<dbReference type="Gene3D" id="3.40.1190.10">
    <property type="entry name" value="Mur-like, catalytic domain"/>
    <property type="match status" value="1"/>
</dbReference>
<dbReference type="SUPFAM" id="SSF53623">
    <property type="entry name" value="MurD-like peptide ligases, catalytic domain"/>
    <property type="match status" value="1"/>
</dbReference>
<dbReference type="InterPro" id="IPR036615">
    <property type="entry name" value="Mur_ligase_C_dom_sf"/>
</dbReference>
<evidence type="ECO:0000313" key="16">
    <source>
        <dbReference type="Proteomes" id="UP001500339"/>
    </source>
</evidence>
<sequence length="466" mass="52278">MQTKFHFIKREGVFHLELLKLDEIIKALSGELITRGKDVNFSGVSTDTRNIEKGNIFFALKGDNFNGNCYVEMASEKGAALCIIDEVLFCEEKLQKHTSIIKVENCRKALLDLAEFYRSMLNIKIVGVTGSTGKTSTKDLTAAALSAKYKVFKTEGNFNNEIGLPLMIFKLDNSYDVAVLEMGMNNLEEIHRMAKAARPDIALITNVGISHIENLKTRENILKAKMEITNFFNKNNILIINGDNDLLKGITREGFKVIKVGMENKGDYFPSEIHLQEDKVSFKVLEEVFEINLPGKHNVSNGLLSIACGIELGMSLKEIKEGFRNLKGTGMRLDIIKKESYTIVNDCYNASPDSMKAAIDVLININGKRKIAVLGTMKELGEESYNAHKEVGKYAKEKGVDLLIALGEYNNAYEEGFNHEFKSFNSREEVAEFLETDISFGDVLLFKASRAMKFEEIIEILKSKKA</sequence>
<keyword evidence="5 10" id="KW-0067">ATP-binding</keyword>
<evidence type="ECO:0000256" key="9">
    <source>
        <dbReference type="ARBA" id="ARBA00023316"/>
    </source>
</evidence>
<dbReference type="InterPro" id="IPR051046">
    <property type="entry name" value="MurCDEF_CellWall_CoF430Synth"/>
</dbReference>
<dbReference type="EMBL" id="BAAACF010000001">
    <property type="protein sequence ID" value="GAA0723958.1"/>
    <property type="molecule type" value="Genomic_DNA"/>
</dbReference>
<dbReference type="EC" id="6.3.2.10" evidence="10 11"/>
<keyword evidence="4 10" id="KW-0547">Nucleotide-binding</keyword>
<keyword evidence="2 10" id="KW-0436">Ligase</keyword>
<protein>
    <recommendedName>
        <fullName evidence="10 11">UDP-N-acetylmuramoyl-tripeptide--D-alanyl-D-alanine ligase</fullName>
        <ecNumber evidence="10 11">6.3.2.10</ecNumber>
    </recommendedName>
    <alternativeName>
        <fullName evidence="10">D-alanyl-D-alanine-adding enzyme</fullName>
    </alternativeName>
</protein>
<evidence type="ECO:0000256" key="3">
    <source>
        <dbReference type="ARBA" id="ARBA00022618"/>
    </source>
</evidence>
<evidence type="ECO:0000256" key="1">
    <source>
        <dbReference type="ARBA" id="ARBA00022490"/>
    </source>
</evidence>
<keyword evidence="16" id="KW-1185">Reference proteome</keyword>
<dbReference type="SUPFAM" id="SSF53244">
    <property type="entry name" value="MurD-like peptide ligases, peptide-binding domain"/>
    <property type="match status" value="1"/>
</dbReference>
<dbReference type="Gene3D" id="3.40.1390.10">
    <property type="entry name" value="MurE/MurF, N-terminal domain"/>
    <property type="match status" value="1"/>
</dbReference>
<evidence type="ECO:0000256" key="8">
    <source>
        <dbReference type="ARBA" id="ARBA00023306"/>
    </source>
</evidence>
<feature type="domain" description="Mur ligase central" evidence="14">
    <location>
        <begin position="128"/>
        <end position="308"/>
    </location>
</feature>
<comment type="caution">
    <text evidence="15">The sequence shown here is derived from an EMBL/GenBank/DDBJ whole genome shotgun (WGS) entry which is preliminary data.</text>
</comment>
<evidence type="ECO:0000259" key="14">
    <source>
        <dbReference type="Pfam" id="PF08245"/>
    </source>
</evidence>
<dbReference type="InterPro" id="IPR000713">
    <property type="entry name" value="Mur_ligase_N"/>
</dbReference>
<comment type="catalytic activity">
    <reaction evidence="10 11">
        <text>D-alanyl-D-alanine + UDP-N-acetyl-alpha-D-muramoyl-L-alanyl-gamma-D-glutamyl-meso-2,6-diaminopimelate + ATP = UDP-N-acetyl-alpha-D-muramoyl-L-alanyl-gamma-D-glutamyl-meso-2,6-diaminopimeloyl-D-alanyl-D-alanine + ADP + phosphate + H(+)</text>
        <dbReference type="Rhea" id="RHEA:28374"/>
        <dbReference type="ChEBI" id="CHEBI:15378"/>
        <dbReference type="ChEBI" id="CHEBI:30616"/>
        <dbReference type="ChEBI" id="CHEBI:43474"/>
        <dbReference type="ChEBI" id="CHEBI:57822"/>
        <dbReference type="ChEBI" id="CHEBI:61386"/>
        <dbReference type="ChEBI" id="CHEBI:83905"/>
        <dbReference type="ChEBI" id="CHEBI:456216"/>
        <dbReference type="EC" id="6.3.2.10"/>
    </reaction>
</comment>
<comment type="similarity">
    <text evidence="10">Belongs to the MurCDEF family. MurF subfamily.</text>
</comment>
<evidence type="ECO:0000256" key="11">
    <source>
        <dbReference type="RuleBase" id="RU004136"/>
    </source>
</evidence>
<evidence type="ECO:0000256" key="6">
    <source>
        <dbReference type="ARBA" id="ARBA00022960"/>
    </source>
</evidence>
<dbReference type="HAMAP" id="MF_02019">
    <property type="entry name" value="MurF"/>
    <property type="match status" value="1"/>
</dbReference>
<keyword evidence="7 10" id="KW-0573">Peptidoglycan synthesis</keyword>
<evidence type="ECO:0000256" key="4">
    <source>
        <dbReference type="ARBA" id="ARBA00022741"/>
    </source>
</evidence>
<comment type="subcellular location">
    <subcellularLocation>
        <location evidence="10 11">Cytoplasm</location>
    </subcellularLocation>
</comment>
<evidence type="ECO:0000259" key="13">
    <source>
        <dbReference type="Pfam" id="PF02875"/>
    </source>
</evidence>
<evidence type="ECO:0000259" key="12">
    <source>
        <dbReference type="Pfam" id="PF01225"/>
    </source>
</evidence>
<dbReference type="InterPro" id="IPR035911">
    <property type="entry name" value="MurE/MurF_N"/>
</dbReference>
<accession>A0ABN1IYF4</accession>
<dbReference type="InterPro" id="IPR004101">
    <property type="entry name" value="Mur_ligase_C"/>
</dbReference>
<dbReference type="InterPro" id="IPR005863">
    <property type="entry name" value="UDP-N-AcMur_synth"/>
</dbReference>
<dbReference type="InterPro" id="IPR013221">
    <property type="entry name" value="Mur_ligase_cen"/>
</dbReference>
<feature type="domain" description="Mur ligase N-terminal catalytic" evidence="12">
    <location>
        <begin position="41"/>
        <end position="117"/>
    </location>
</feature>
<dbReference type="SUPFAM" id="SSF63418">
    <property type="entry name" value="MurE/MurF N-terminal domain"/>
    <property type="match status" value="1"/>
</dbReference>
<dbReference type="Pfam" id="PF08245">
    <property type="entry name" value="Mur_ligase_M"/>
    <property type="match status" value="1"/>
</dbReference>
<feature type="binding site" evidence="10">
    <location>
        <begin position="130"/>
        <end position="136"/>
    </location>
    <ligand>
        <name>ATP</name>
        <dbReference type="ChEBI" id="CHEBI:30616"/>
    </ligand>
</feature>
<feature type="domain" description="Mur ligase C-terminal" evidence="13">
    <location>
        <begin position="331"/>
        <end position="450"/>
    </location>
</feature>
<evidence type="ECO:0000256" key="5">
    <source>
        <dbReference type="ARBA" id="ARBA00022840"/>
    </source>
</evidence>
<evidence type="ECO:0000256" key="2">
    <source>
        <dbReference type="ARBA" id="ARBA00022598"/>
    </source>
</evidence>
<name>A0ABN1IYF4_9CLOT</name>
<dbReference type="PANTHER" id="PTHR43024:SF1">
    <property type="entry name" value="UDP-N-ACETYLMURAMOYL-TRIPEPTIDE--D-ALANYL-D-ALANINE LIGASE"/>
    <property type="match status" value="1"/>
</dbReference>
<evidence type="ECO:0000256" key="10">
    <source>
        <dbReference type="HAMAP-Rule" id="MF_02019"/>
    </source>
</evidence>
<proteinExistence type="inferred from homology"/>
<dbReference type="Pfam" id="PF02875">
    <property type="entry name" value="Mur_ligase_C"/>
    <property type="match status" value="1"/>
</dbReference>
<dbReference type="NCBIfam" id="TIGR01143">
    <property type="entry name" value="murF"/>
    <property type="match status" value="1"/>
</dbReference>
<dbReference type="Pfam" id="PF01225">
    <property type="entry name" value="Mur_ligase"/>
    <property type="match status" value="1"/>
</dbReference>
<keyword evidence="9 10" id="KW-0961">Cell wall biogenesis/degradation</keyword>
<keyword evidence="8 10" id="KW-0131">Cell cycle</keyword>
<organism evidence="15 16">
    <name type="scientific">Clostridium malenominatum</name>
    <dbReference type="NCBI Taxonomy" id="1539"/>
    <lineage>
        <taxon>Bacteria</taxon>
        <taxon>Bacillati</taxon>
        <taxon>Bacillota</taxon>
        <taxon>Clostridia</taxon>
        <taxon>Eubacteriales</taxon>
        <taxon>Clostridiaceae</taxon>
        <taxon>Clostridium</taxon>
    </lineage>
</organism>
<dbReference type="PANTHER" id="PTHR43024">
    <property type="entry name" value="UDP-N-ACETYLMURAMOYL-TRIPEPTIDE--D-ALANYL-D-ALANINE LIGASE"/>
    <property type="match status" value="1"/>
</dbReference>